<proteinExistence type="predicted"/>
<protein>
    <submittedName>
        <fullName evidence="1">Uncharacterized protein</fullName>
    </submittedName>
</protein>
<sequence length="226" mass="25261">MINLDQSEEQMNSIYKSHSHHSNSSTSKAEKLGPAFGFTWISSNLLLIFGDDCVVAVRNRTRAPSGLDEYVYSILIGEEQREAAREADAFRNTFIADCMPFGEAGELWGSFWGCQTFTCKDEHGKDIFRINGCAERNDRKCSKVYYTYCFKVGGLSFCSHCDDLVDGKVCNSFDQLINLDQSDDQLSIILNSNTNSSTSKAEKLGPASAFTWISSNLLLIFVMVFI</sequence>
<organism evidence="1 2">
    <name type="scientific">Heterodera trifolii</name>
    <dbReference type="NCBI Taxonomy" id="157864"/>
    <lineage>
        <taxon>Eukaryota</taxon>
        <taxon>Metazoa</taxon>
        <taxon>Ecdysozoa</taxon>
        <taxon>Nematoda</taxon>
        <taxon>Chromadorea</taxon>
        <taxon>Rhabditida</taxon>
        <taxon>Tylenchina</taxon>
        <taxon>Tylenchomorpha</taxon>
        <taxon>Tylenchoidea</taxon>
        <taxon>Heteroderidae</taxon>
        <taxon>Heteroderinae</taxon>
        <taxon>Heterodera</taxon>
    </lineage>
</organism>
<name>A0ABD2LW54_9BILA</name>
<comment type="caution">
    <text evidence="1">The sequence shown here is derived from an EMBL/GenBank/DDBJ whole genome shotgun (WGS) entry which is preliminary data.</text>
</comment>
<accession>A0ABD2LW54</accession>
<evidence type="ECO:0000313" key="1">
    <source>
        <dbReference type="EMBL" id="KAL3119481.1"/>
    </source>
</evidence>
<reference evidence="1 2" key="1">
    <citation type="submission" date="2024-10" db="EMBL/GenBank/DDBJ databases">
        <authorList>
            <person name="Kim D."/>
        </authorList>
    </citation>
    <scope>NUCLEOTIDE SEQUENCE [LARGE SCALE GENOMIC DNA]</scope>
    <source>
        <strain evidence="1">BH-2024</strain>
    </source>
</reference>
<dbReference type="Proteomes" id="UP001620626">
    <property type="component" value="Unassembled WGS sequence"/>
</dbReference>
<dbReference type="EMBL" id="JBICBT010000244">
    <property type="protein sequence ID" value="KAL3119481.1"/>
    <property type="molecule type" value="Genomic_DNA"/>
</dbReference>
<gene>
    <name evidence="1" type="ORF">niasHT_008995</name>
</gene>
<keyword evidence="2" id="KW-1185">Reference proteome</keyword>
<dbReference type="AlphaFoldDB" id="A0ABD2LW54"/>
<evidence type="ECO:0000313" key="2">
    <source>
        <dbReference type="Proteomes" id="UP001620626"/>
    </source>
</evidence>